<reference evidence="2" key="1">
    <citation type="journal article" date="2015" name="Nat. Genet.">
        <title>The genome and transcriptome of the zoonotic hookworm Ancylostoma ceylanicum identify infection-specific gene families.</title>
        <authorList>
            <person name="Schwarz E.M."/>
            <person name="Hu Y."/>
            <person name="Antoshechkin I."/>
            <person name="Miller M.M."/>
            <person name="Sternberg P.W."/>
            <person name="Aroian R.V."/>
        </authorList>
    </citation>
    <scope>NUCLEOTIDE SEQUENCE</scope>
    <source>
        <strain evidence="2">HY135</strain>
    </source>
</reference>
<gene>
    <name evidence="1" type="primary">Acey_s0081.g1445</name>
    <name evidence="1" type="ORF">Y032_0081g1445</name>
</gene>
<accession>A0A016TSI1</accession>
<keyword evidence="2" id="KW-1185">Reference proteome</keyword>
<protein>
    <submittedName>
        <fullName evidence="1">Uncharacterized protein</fullName>
    </submittedName>
</protein>
<dbReference type="Proteomes" id="UP000024635">
    <property type="component" value="Unassembled WGS sequence"/>
</dbReference>
<organism evidence="1 2">
    <name type="scientific">Ancylostoma ceylanicum</name>
    <dbReference type="NCBI Taxonomy" id="53326"/>
    <lineage>
        <taxon>Eukaryota</taxon>
        <taxon>Metazoa</taxon>
        <taxon>Ecdysozoa</taxon>
        <taxon>Nematoda</taxon>
        <taxon>Chromadorea</taxon>
        <taxon>Rhabditida</taxon>
        <taxon>Rhabditina</taxon>
        <taxon>Rhabditomorpha</taxon>
        <taxon>Strongyloidea</taxon>
        <taxon>Ancylostomatidae</taxon>
        <taxon>Ancylostomatinae</taxon>
        <taxon>Ancylostoma</taxon>
    </lineage>
</organism>
<proteinExistence type="predicted"/>
<evidence type="ECO:0000313" key="2">
    <source>
        <dbReference type="Proteomes" id="UP000024635"/>
    </source>
</evidence>
<sequence>MVIYRNSTPEKYFHYKWIKTGSKTRRVLNMRTKIAATTTIVRSTRGQQSERKQRKKELCGWAAARRSYRNPKTLV</sequence>
<dbReference type="AlphaFoldDB" id="A0A016TSI1"/>
<dbReference type="EMBL" id="JARK01001417">
    <property type="protein sequence ID" value="EYC05562.1"/>
    <property type="molecule type" value="Genomic_DNA"/>
</dbReference>
<evidence type="ECO:0000313" key="1">
    <source>
        <dbReference type="EMBL" id="EYC05562.1"/>
    </source>
</evidence>
<comment type="caution">
    <text evidence="1">The sequence shown here is derived from an EMBL/GenBank/DDBJ whole genome shotgun (WGS) entry which is preliminary data.</text>
</comment>
<name>A0A016TSI1_9BILA</name>